<sequence>MIQVWFQNRRAKWRKRERYTNAPQIRSLTVPATNPYDISLISAASSQYPSLASSNGWCSSSTGSLGHVSLRDHHQQQQQQQQQQSHQTGSSCQNLSPSPSMMMSSAIPNFMGMPYAFPPHPPQQASHPANNFNPCPYTGYNLNPDHRSTSIAALRLKAREHSVALGGM</sequence>
<evidence type="ECO:0000256" key="2">
    <source>
        <dbReference type="PROSITE-ProRule" id="PRU00108"/>
    </source>
</evidence>
<dbReference type="InterPro" id="IPR001356">
    <property type="entry name" value="HD"/>
</dbReference>
<feature type="compositionally biased region" description="Low complexity" evidence="3">
    <location>
        <begin position="76"/>
        <end position="87"/>
    </location>
</feature>
<evidence type="ECO:0000259" key="4">
    <source>
        <dbReference type="PROSITE" id="PS50071"/>
    </source>
</evidence>
<comment type="subcellular location">
    <subcellularLocation>
        <location evidence="1 2">Nucleus</location>
    </subcellularLocation>
</comment>
<dbReference type="PROSITE" id="PS50803">
    <property type="entry name" value="OAR"/>
    <property type="match status" value="1"/>
</dbReference>
<feature type="domain" description="Homeobox" evidence="4">
    <location>
        <begin position="1"/>
        <end position="16"/>
    </location>
</feature>
<organism evidence="6 7">
    <name type="scientific">Adineta ricciae</name>
    <name type="common">Rotifer</name>
    <dbReference type="NCBI Taxonomy" id="249248"/>
    <lineage>
        <taxon>Eukaryota</taxon>
        <taxon>Metazoa</taxon>
        <taxon>Spiralia</taxon>
        <taxon>Gnathifera</taxon>
        <taxon>Rotifera</taxon>
        <taxon>Eurotatoria</taxon>
        <taxon>Bdelloidea</taxon>
        <taxon>Adinetida</taxon>
        <taxon>Adinetidae</taxon>
        <taxon>Adineta</taxon>
    </lineage>
</organism>
<feature type="domain" description="OAR" evidence="5">
    <location>
        <begin position="149"/>
        <end position="162"/>
    </location>
</feature>
<dbReference type="CDD" id="cd00086">
    <property type="entry name" value="homeodomain"/>
    <property type="match status" value="1"/>
</dbReference>
<dbReference type="GO" id="GO:0003677">
    <property type="term" value="F:DNA binding"/>
    <property type="evidence" value="ECO:0007669"/>
    <property type="project" value="UniProtKB-UniRule"/>
</dbReference>
<keyword evidence="2" id="KW-0238">DNA-binding</keyword>
<keyword evidence="2" id="KW-0539">Nucleus</keyword>
<accession>A0A814GFP3</accession>
<feature type="region of interest" description="Disordered" evidence="3">
    <location>
        <begin position="64"/>
        <end position="99"/>
    </location>
</feature>
<evidence type="ECO:0000256" key="3">
    <source>
        <dbReference type="SAM" id="MobiDB-lite"/>
    </source>
</evidence>
<feature type="DNA-binding region" description="Homeobox" evidence="2">
    <location>
        <begin position="3"/>
        <end position="17"/>
    </location>
</feature>
<dbReference type="Pfam" id="PF03826">
    <property type="entry name" value="OAR"/>
    <property type="match status" value="1"/>
</dbReference>
<dbReference type="SUPFAM" id="SSF46689">
    <property type="entry name" value="Homeodomain-like"/>
    <property type="match status" value="1"/>
</dbReference>
<reference evidence="6" key="1">
    <citation type="submission" date="2021-02" db="EMBL/GenBank/DDBJ databases">
        <authorList>
            <person name="Nowell W R."/>
        </authorList>
    </citation>
    <scope>NUCLEOTIDE SEQUENCE</scope>
</reference>
<keyword evidence="2" id="KW-0371">Homeobox</keyword>
<dbReference type="GO" id="GO:0030182">
    <property type="term" value="P:neuron differentiation"/>
    <property type="evidence" value="ECO:0007669"/>
    <property type="project" value="TreeGrafter"/>
</dbReference>
<dbReference type="GO" id="GO:0005634">
    <property type="term" value="C:nucleus"/>
    <property type="evidence" value="ECO:0007669"/>
    <property type="project" value="UniProtKB-SubCell"/>
</dbReference>
<dbReference type="Proteomes" id="UP000663828">
    <property type="component" value="Unassembled WGS sequence"/>
</dbReference>
<dbReference type="PANTHER" id="PTHR46770">
    <property type="entry name" value="HOMEOBOX PROTEIN ORTHOPEDIA"/>
    <property type="match status" value="1"/>
</dbReference>
<evidence type="ECO:0000313" key="6">
    <source>
        <dbReference type="EMBL" id="CAF0995750.1"/>
    </source>
</evidence>
<dbReference type="AlphaFoldDB" id="A0A814GFP3"/>
<evidence type="ECO:0000256" key="1">
    <source>
        <dbReference type="ARBA" id="ARBA00004123"/>
    </source>
</evidence>
<dbReference type="EMBL" id="CAJNOR010000739">
    <property type="protein sequence ID" value="CAF0995750.1"/>
    <property type="molecule type" value="Genomic_DNA"/>
</dbReference>
<name>A0A814GFP3_ADIRI</name>
<dbReference type="Gene3D" id="1.10.10.60">
    <property type="entry name" value="Homeodomain-like"/>
    <property type="match status" value="1"/>
</dbReference>
<dbReference type="InterPro" id="IPR003654">
    <property type="entry name" value="OAR_dom"/>
</dbReference>
<dbReference type="InterPro" id="IPR051895">
    <property type="entry name" value="OTP_Homeobox"/>
</dbReference>
<dbReference type="PROSITE" id="PS50071">
    <property type="entry name" value="HOMEOBOX_2"/>
    <property type="match status" value="1"/>
</dbReference>
<keyword evidence="7" id="KW-1185">Reference proteome</keyword>
<dbReference type="InterPro" id="IPR009057">
    <property type="entry name" value="Homeodomain-like_sf"/>
</dbReference>
<gene>
    <name evidence="6" type="ORF">XAT740_LOCUS12937</name>
</gene>
<protein>
    <submittedName>
        <fullName evidence="6">Uncharacterized protein</fullName>
    </submittedName>
</protein>
<evidence type="ECO:0000313" key="7">
    <source>
        <dbReference type="Proteomes" id="UP000663828"/>
    </source>
</evidence>
<evidence type="ECO:0000259" key="5">
    <source>
        <dbReference type="PROSITE" id="PS50803"/>
    </source>
</evidence>
<comment type="caution">
    <text evidence="6">The sequence shown here is derived from an EMBL/GenBank/DDBJ whole genome shotgun (WGS) entry which is preliminary data.</text>
</comment>
<dbReference type="PANTHER" id="PTHR46770:SF1">
    <property type="entry name" value="HOMEOBOX PROTEIN ORTHOPEDIA"/>
    <property type="match status" value="1"/>
</dbReference>
<proteinExistence type="predicted"/>